<evidence type="ECO:0000313" key="3">
    <source>
        <dbReference type="EMBL" id="ABD09086.1"/>
    </source>
</evidence>
<dbReference type="STRING" id="316058.RPB_4400"/>
<dbReference type="Pfam" id="PF04773">
    <property type="entry name" value="FecR"/>
    <property type="match status" value="1"/>
</dbReference>
<dbReference type="PIRSF" id="PIRSF018266">
    <property type="entry name" value="FecR"/>
    <property type="match status" value="1"/>
</dbReference>
<dbReference type="InterPro" id="IPR006860">
    <property type="entry name" value="FecR"/>
</dbReference>
<dbReference type="GO" id="GO:0016989">
    <property type="term" value="F:sigma factor antagonist activity"/>
    <property type="evidence" value="ECO:0007669"/>
    <property type="project" value="TreeGrafter"/>
</dbReference>
<reference evidence="3 4" key="1">
    <citation type="submission" date="2006-01" db="EMBL/GenBank/DDBJ databases">
        <title>Complete sequence of Rhodopseudomonas palustris HaA2.</title>
        <authorList>
            <consortium name="US DOE Joint Genome Institute"/>
            <person name="Copeland A."/>
            <person name="Lucas S."/>
            <person name="Lapidus A."/>
            <person name="Barry K."/>
            <person name="Detter J.C."/>
            <person name="Glavina T."/>
            <person name="Hammon N."/>
            <person name="Israni S."/>
            <person name="Pitluck S."/>
            <person name="Chain P."/>
            <person name="Malfatti S."/>
            <person name="Shin M."/>
            <person name="Vergez L."/>
            <person name="Schmutz J."/>
            <person name="Larimer F."/>
            <person name="Land M."/>
            <person name="Hauser L."/>
            <person name="Pelletier D.A."/>
            <person name="Kyrpides N."/>
            <person name="Anderson I."/>
            <person name="Oda Y."/>
            <person name="Harwood C.S."/>
            <person name="Richardson P."/>
        </authorList>
    </citation>
    <scope>NUCLEOTIDE SEQUENCE [LARGE SCALE GENOMIC DNA]</scope>
    <source>
        <strain evidence="3 4">HaA2</strain>
    </source>
</reference>
<keyword evidence="4" id="KW-1185">Reference proteome</keyword>
<dbReference type="KEGG" id="rpb:RPB_4400"/>
<dbReference type="Pfam" id="PF16220">
    <property type="entry name" value="DUF4880"/>
    <property type="match status" value="1"/>
</dbReference>
<dbReference type="Gene3D" id="2.60.120.1440">
    <property type="match status" value="1"/>
</dbReference>
<feature type="domain" description="FecR protein" evidence="1">
    <location>
        <begin position="145"/>
        <end position="234"/>
    </location>
</feature>
<sequence>MRRGRAALAITADAFARECAAMEFASDDSKDRERASREATEWFVRLQNPLATDDTRRAYRDWLMADPAHREAIRDVSELWGALDRPAAQLASTGWHRSADEPAPRPRRWFATGSRFATAAVVVVALAGGLAVWRDPGLLDRAFADVATHPGERREVSLADGTLAVLDGDTALKSHMSGPRRDVTVLRGRVWLDVARDPARPFTVHAGGVDARVLGTAFEVNREAAAVTVERGEVAVSGVDSRLGPVKLTAWQRVALQDGTLGAPVTVDPEQMFAWRRGLIILDRAPLSQVVEELDKMAPGRVLIADPELKRLTLSGAFRTDEPGAVLEALRSALGLRTVSVPGFATLIYR</sequence>
<organism evidence="3 4">
    <name type="scientific">Rhodopseudomonas palustris (strain HaA2)</name>
    <dbReference type="NCBI Taxonomy" id="316058"/>
    <lineage>
        <taxon>Bacteria</taxon>
        <taxon>Pseudomonadati</taxon>
        <taxon>Pseudomonadota</taxon>
        <taxon>Alphaproteobacteria</taxon>
        <taxon>Hyphomicrobiales</taxon>
        <taxon>Nitrobacteraceae</taxon>
        <taxon>Rhodopseudomonas</taxon>
    </lineage>
</organism>
<proteinExistence type="predicted"/>
<dbReference type="PANTHER" id="PTHR30273:SF2">
    <property type="entry name" value="PROTEIN FECR"/>
    <property type="match status" value="1"/>
</dbReference>
<dbReference type="InterPro" id="IPR032623">
    <property type="entry name" value="FecR_N"/>
</dbReference>
<dbReference type="eggNOG" id="COG3712">
    <property type="taxonomic scope" value="Bacteria"/>
</dbReference>
<dbReference type="EMBL" id="CP000250">
    <property type="protein sequence ID" value="ABD09086.1"/>
    <property type="molecule type" value="Genomic_DNA"/>
</dbReference>
<dbReference type="Proteomes" id="UP000008809">
    <property type="component" value="Chromosome"/>
</dbReference>
<dbReference type="InterPro" id="IPR012373">
    <property type="entry name" value="Ferrdict_sens_TM"/>
</dbReference>
<dbReference type="Gene3D" id="3.55.50.30">
    <property type="match status" value="1"/>
</dbReference>
<name>Q2IRS4_RHOP2</name>
<dbReference type="AlphaFoldDB" id="Q2IRS4"/>
<accession>Q2IRS4</accession>
<protein>
    <submittedName>
        <fullName evidence="3">Putative FecR</fullName>
    </submittedName>
</protein>
<dbReference type="HOGENOM" id="CLU_050192_0_1_5"/>
<dbReference type="PANTHER" id="PTHR30273">
    <property type="entry name" value="PERIPLASMIC SIGNAL SENSOR AND SIGMA FACTOR ACTIVATOR FECR-RELATED"/>
    <property type="match status" value="1"/>
</dbReference>
<gene>
    <name evidence="3" type="ordered locus">RPB_4400</name>
</gene>
<feature type="domain" description="FecR N-terminal" evidence="2">
    <location>
        <begin position="37"/>
        <end position="78"/>
    </location>
</feature>
<evidence type="ECO:0000259" key="1">
    <source>
        <dbReference type="Pfam" id="PF04773"/>
    </source>
</evidence>
<evidence type="ECO:0000313" key="4">
    <source>
        <dbReference type="Proteomes" id="UP000008809"/>
    </source>
</evidence>
<evidence type="ECO:0000259" key="2">
    <source>
        <dbReference type="Pfam" id="PF16220"/>
    </source>
</evidence>